<keyword evidence="1" id="KW-0812">Transmembrane</keyword>
<evidence type="ECO:0000313" key="2">
    <source>
        <dbReference type="EMBL" id="KKL75688.1"/>
    </source>
</evidence>
<sequence>MRKQEVLQTVGKVYALTMVFVMLIIAMAGCAPSYSRKTYLTPAAEIPRVNVPASMRQRNWIGNQGYGSCTHAALITLLRWNGRDEIANAWGMSHGNGEGPWSLARQLDYSGVRYAYVTNGSVQFLEWAISTRRGCNITVKGGRHMVTLVHLDETHAAILDNNKTGSFIWMPRNTLISEWKSSKGWAIAPVYSPAAPLP</sequence>
<organism evidence="2">
    <name type="scientific">marine sediment metagenome</name>
    <dbReference type="NCBI Taxonomy" id="412755"/>
    <lineage>
        <taxon>unclassified sequences</taxon>
        <taxon>metagenomes</taxon>
        <taxon>ecological metagenomes</taxon>
    </lineage>
</organism>
<dbReference type="EMBL" id="LAZR01024277">
    <property type="protein sequence ID" value="KKL75688.1"/>
    <property type="molecule type" value="Genomic_DNA"/>
</dbReference>
<protein>
    <recommendedName>
        <fullName evidence="3">Peptidase C39-like domain-containing protein</fullName>
    </recommendedName>
</protein>
<keyword evidence="1" id="KW-0472">Membrane</keyword>
<name>A0A0F9ENK4_9ZZZZ</name>
<keyword evidence="1" id="KW-1133">Transmembrane helix</keyword>
<comment type="caution">
    <text evidence="2">The sequence shown here is derived from an EMBL/GenBank/DDBJ whole genome shotgun (WGS) entry which is preliminary data.</text>
</comment>
<accession>A0A0F9ENK4</accession>
<reference evidence="2" key="1">
    <citation type="journal article" date="2015" name="Nature">
        <title>Complex archaea that bridge the gap between prokaryotes and eukaryotes.</title>
        <authorList>
            <person name="Spang A."/>
            <person name="Saw J.H."/>
            <person name="Jorgensen S.L."/>
            <person name="Zaremba-Niedzwiedzka K."/>
            <person name="Martijn J."/>
            <person name="Lind A.E."/>
            <person name="van Eijk R."/>
            <person name="Schleper C."/>
            <person name="Guy L."/>
            <person name="Ettema T.J."/>
        </authorList>
    </citation>
    <scope>NUCLEOTIDE SEQUENCE</scope>
</reference>
<evidence type="ECO:0000256" key="1">
    <source>
        <dbReference type="SAM" id="Phobius"/>
    </source>
</evidence>
<dbReference type="AlphaFoldDB" id="A0A0F9ENK4"/>
<feature type="transmembrane region" description="Helical" evidence="1">
    <location>
        <begin position="12"/>
        <end position="34"/>
    </location>
</feature>
<dbReference type="PROSITE" id="PS51257">
    <property type="entry name" value="PROKAR_LIPOPROTEIN"/>
    <property type="match status" value="1"/>
</dbReference>
<proteinExistence type="predicted"/>
<gene>
    <name evidence="2" type="ORF">LCGC14_2052380</name>
</gene>
<evidence type="ECO:0008006" key="3">
    <source>
        <dbReference type="Google" id="ProtNLM"/>
    </source>
</evidence>